<name>A0A3N0I3T6_9FIRM</name>
<accession>A0A3N0I3T6</accession>
<dbReference type="InterPro" id="IPR011109">
    <property type="entry name" value="DNA_bind_recombinase_dom"/>
</dbReference>
<dbReference type="SMART" id="SM00857">
    <property type="entry name" value="Resolvase"/>
    <property type="match status" value="1"/>
</dbReference>
<evidence type="ECO:0000313" key="5">
    <source>
        <dbReference type="Proteomes" id="UP000276568"/>
    </source>
</evidence>
<dbReference type="AlphaFoldDB" id="A0A3N0I3T6"/>
<dbReference type="RefSeq" id="WP_128519826.1">
    <property type="nucleotide sequence ID" value="NZ_RJQC01000001.1"/>
</dbReference>
<proteinExistence type="predicted"/>
<dbReference type="Gene3D" id="3.90.1750.20">
    <property type="entry name" value="Putative Large Serine Recombinase, Chain B, Domain 2"/>
    <property type="match status" value="1"/>
</dbReference>
<dbReference type="InterPro" id="IPR025827">
    <property type="entry name" value="Zn_ribbon_recom_dom"/>
</dbReference>
<evidence type="ECO:0000256" key="1">
    <source>
        <dbReference type="SAM" id="MobiDB-lite"/>
    </source>
</evidence>
<dbReference type="GO" id="GO:0000150">
    <property type="term" value="F:DNA strand exchange activity"/>
    <property type="evidence" value="ECO:0007669"/>
    <property type="project" value="InterPro"/>
</dbReference>
<dbReference type="InterPro" id="IPR036162">
    <property type="entry name" value="Resolvase-like_N_sf"/>
</dbReference>
<protein>
    <submittedName>
        <fullName evidence="4">Recombinase family protein</fullName>
    </submittedName>
</protein>
<feature type="compositionally biased region" description="Basic and acidic residues" evidence="1">
    <location>
        <begin position="566"/>
        <end position="586"/>
    </location>
</feature>
<dbReference type="PROSITE" id="PS51737">
    <property type="entry name" value="RECOMBINASE_DNA_BIND"/>
    <property type="match status" value="1"/>
</dbReference>
<dbReference type="PANTHER" id="PTHR30461">
    <property type="entry name" value="DNA-INVERTASE FROM LAMBDOID PROPHAGE"/>
    <property type="match status" value="1"/>
</dbReference>
<dbReference type="SUPFAM" id="SSF53041">
    <property type="entry name" value="Resolvase-like"/>
    <property type="match status" value="1"/>
</dbReference>
<dbReference type="InterPro" id="IPR006119">
    <property type="entry name" value="Resolv_N"/>
</dbReference>
<dbReference type="CDD" id="cd00338">
    <property type="entry name" value="Ser_Recombinase"/>
    <property type="match status" value="1"/>
</dbReference>
<comment type="caution">
    <text evidence="4">The sequence shown here is derived from an EMBL/GenBank/DDBJ whole genome shotgun (WGS) entry which is preliminary data.</text>
</comment>
<dbReference type="PROSITE" id="PS51736">
    <property type="entry name" value="RECOMBINASES_3"/>
    <property type="match status" value="1"/>
</dbReference>
<dbReference type="Pfam" id="PF00239">
    <property type="entry name" value="Resolvase"/>
    <property type="match status" value="1"/>
</dbReference>
<dbReference type="Gene3D" id="3.40.50.1390">
    <property type="entry name" value="Resolvase, N-terminal catalytic domain"/>
    <property type="match status" value="1"/>
</dbReference>
<keyword evidence="5" id="KW-1185">Reference proteome</keyword>
<sequence length="593" mass="68970">MRKINKIEPKIPTLPTRKKVAAYARVSMETERLHHSLSAQVSYYSELIQRNPEWEYVGVYADDGITGTQTNREEFQRLMADCEAGKIDIILTKSISRFARNTVDLLQTVRHLKELGIEVRFEKEHINSLSGDGEVMLTLLASFAQEESISISNNVKWGTRKRFEQGIPNGRFMIYGYRWEGDHLVIEPEEAKIVKLIFNNFLKGLSAEATEKQLEEMGVKSYKGQHFGNTSIRQILGNITYTGNLLFQKEYVVDPLTKKTRKNKGELPQYYVENTHEAIIDKETFDTVQEEIKRRRSLGVFANWSINTTCFTSKVKCSKCGMSYRRSGKRQRKNPDEVYYVWICRSKSDKGAKACSAKTIPEKTLKQCCTTVLGLSEFDEDVFLDKVEKIVVVGDDQLDFYFYDGHIVNHKWKSTARTDCWSDERRKAWGELHKGKNFRKKDQNPFTGYFRCPNCGGNFRRQSRTYVDGTKFTYWHCVNGTSCGNKSKLPEETAKQFIADAAGTPEFDADAFHDKIEAIYMTDTYEATIHMKDGSKIVRTWEPLKRRGHKHTEEYKEHMRRLMKERWTDERKQEMSDKMKKIRSEKYWASTGK</sequence>
<organism evidence="4 5">
    <name type="scientific">Absicoccus porci</name>
    <dbReference type="NCBI Taxonomy" id="2486576"/>
    <lineage>
        <taxon>Bacteria</taxon>
        <taxon>Bacillati</taxon>
        <taxon>Bacillota</taxon>
        <taxon>Erysipelotrichia</taxon>
        <taxon>Erysipelotrichales</taxon>
        <taxon>Erysipelotrichaceae</taxon>
        <taxon>Absicoccus</taxon>
    </lineage>
</organism>
<dbReference type="EMBL" id="RJQC01000001">
    <property type="protein sequence ID" value="RNM31665.1"/>
    <property type="molecule type" value="Genomic_DNA"/>
</dbReference>
<dbReference type="GO" id="GO:0003677">
    <property type="term" value="F:DNA binding"/>
    <property type="evidence" value="ECO:0007669"/>
    <property type="project" value="InterPro"/>
</dbReference>
<dbReference type="PANTHER" id="PTHR30461:SF23">
    <property type="entry name" value="DNA RECOMBINASE-RELATED"/>
    <property type="match status" value="1"/>
</dbReference>
<dbReference type="Pfam" id="PF13408">
    <property type="entry name" value="Zn_ribbon_recom"/>
    <property type="match status" value="2"/>
</dbReference>
<dbReference type="Proteomes" id="UP000276568">
    <property type="component" value="Unassembled WGS sequence"/>
</dbReference>
<evidence type="ECO:0000313" key="4">
    <source>
        <dbReference type="EMBL" id="RNM31665.1"/>
    </source>
</evidence>
<feature type="domain" description="Recombinase" evidence="3">
    <location>
        <begin position="174"/>
        <end position="298"/>
    </location>
</feature>
<feature type="region of interest" description="Disordered" evidence="1">
    <location>
        <begin position="566"/>
        <end position="593"/>
    </location>
</feature>
<dbReference type="InterPro" id="IPR050639">
    <property type="entry name" value="SSR_resolvase"/>
</dbReference>
<evidence type="ECO:0000259" key="2">
    <source>
        <dbReference type="PROSITE" id="PS51736"/>
    </source>
</evidence>
<feature type="domain" description="Resolvase/invertase-type recombinase catalytic" evidence="2">
    <location>
        <begin position="19"/>
        <end position="166"/>
    </location>
</feature>
<dbReference type="InterPro" id="IPR038109">
    <property type="entry name" value="DNA_bind_recomb_sf"/>
</dbReference>
<reference evidence="4 5" key="1">
    <citation type="submission" date="2018-11" db="EMBL/GenBank/DDBJ databases">
        <title>Clostridium sp. nov., a member of the family Erysipelotrichaceae isolated from pig faeces.</title>
        <authorList>
            <person name="Chang Y.-H."/>
        </authorList>
    </citation>
    <scope>NUCLEOTIDE SEQUENCE [LARGE SCALE GENOMIC DNA]</scope>
    <source>
        <strain evidence="4 5">YH-panp20</strain>
    </source>
</reference>
<dbReference type="OrthoDB" id="9811097at2"/>
<evidence type="ECO:0000259" key="3">
    <source>
        <dbReference type="PROSITE" id="PS51737"/>
    </source>
</evidence>
<dbReference type="Pfam" id="PF07508">
    <property type="entry name" value="Recombinase"/>
    <property type="match status" value="1"/>
</dbReference>
<gene>
    <name evidence="4" type="ORF">EDX97_03675</name>
</gene>